<evidence type="ECO:0000256" key="2">
    <source>
        <dbReference type="ARBA" id="ARBA00022729"/>
    </source>
</evidence>
<dbReference type="Proteomes" id="UP000725002">
    <property type="component" value="Unassembled WGS sequence"/>
</dbReference>
<keyword evidence="2 3" id="KW-0732">Signal</keyword>
<dbReference type="Pfam" id="PF09375">
    <property type="entry name" value="Peptidase_M75"/>
    <property type="match status" value="1"/>
</dbReference>
<sequence>MKKLVYFSGAVLALTGLAACNETGTTPDLDANDDRYAAIAETFVNETVIPTYKYLADDTAELVDRLEAFAGNKSQQALDAACEVFLTSRAYWEKSEAFLFGAATAFGIDPHIDSWPLDQTALERLLASETIISSLAGEGGDAYAGDQLGNALLGFHGIEFILFRNGDNRTYTDITDTELTYAIAVAGDLRNRCAELYISWSGNESYKLYDYVANDLELNLVIEGSGNYYGEDMLKAGNAGSSYASQSLVMQAICDGCITIADEVATQKIGRPYNGTTEEDIAYIESPYSHKSIQDFYDNMVSIKNVYYGGLDAESMGASADSYDRTNSLHAWFQETDPDFDARMTAAIDKALAEINGDGTGMVKPFVNNRQDASVGEAIEAISALNEVLIEAKGRFTE</sequence>
<reference evidence="5" key="2">
    <citation type="journal article" date="2021" name="PeerJ">
        <title>Extensive microbial diversity within the chicken gut microbiome revealed by metagenomics and culture.</title>
        <authorList>
            <person name="Gilroy R."/>
            <person name="Ravi A."/>
            <person name="Getino M."/>
            <person name="Pursley I."/>
            <person name="Horton D.L."/>
            <person name="Alikhan N.F."/>
            <person name="Baker D."/>
            <person name="Gharbi K."/>
            <person name="Hall N."/>
            <person name="Watson M."/>
            <person name="Adriaenssens E.M."/>
            <person name="Foster-Nyarko E."/>
            <person name="Jarju S."/>
            <person name="Secka A."/>
            <person name="Antonio M."/>
            <person name="Oren A."/>
            <person name="Chaudhuri R.R."/>
            <person name="La Ragione R."/>
            <person name="Hildebrand F."/>
            <person name="Pallen M.J."/>
        </authorList>
    </citation>
    <scope>NUCLEOTIDE SEQUENCE</scope>
    <source>
        <strain evidence="5">G3-8215</strain>
    </source>
</reference>
<feature type="domain" description="Imelysin-like" evidence="4">
    <location>
        <begin position="49"/>
        <end position="386"/>
    </location>
</feature>
<dbReference type="EMBL" id="JADILV010000082">
    <property type="protein sequence ID" value="MBO8484671.1"/>
    <property type="molecule type" value="Genomic_DNA"/>
</dbReference>
<feature type="signal peptide" evidence="3">
    <location>
        <begin position="1"/>
        <end position="18"/>
    </location>
</feature>
<dbReference type="InterPro" id="IPR038352">
    <property type="entry name" value="Imelysin_sf"/>
</dbReference>
<reference evidence="5" key="1">
    <citation type="submission" date="2020-10" db="EMBL/GenBank/DDBJ databases">
        <authorList>
            <person name="Gilroy R."/>
        </authorList>
    </citation>
    <scope>NUCLEOTIDE SEQUENCE</scope>
    <source>
        <strain evidence="5">G3-8215</strain>
    </source>
</reference>
<dbReference type="InterPro" id="IPR018976">
    <property type="entry name" value="Imelysin-like"/>
</dbReference>
<name>A0A940DYL8_9BACT</name>
<gene>
    <name evidence="5" type="ORF">IAB75_11275</name>
</gene>
<evidence type="ECO:0000256" key="1">
    <source>
        <dbReference type="ARBA" id="ARBA00004196"/>
    </source>
</evidence>
<comment type="subcellular location">
    <subcellularLocation>
        <location evidence="1">Cell envelope</location>
    </subcellularLocation>
</comment>
<evidence type="ECO:0000313" key="6">
    <source>
        <dbReference type="Proteomes" id="UP000725002"/>
    </source>
</evidence>
<feature type="chain" id="PRO_5037681626" evidence="3">
    <location>
        <begin position="19"/>
        <end position="398"/>
    </location>
</feature>
<comment type="caution">
    <text evidence="5">The sequence shown here is derived from an EMBL/GenBank/DDBJ whole genome shotgun (WGS) entry which is preliminary data.</text>
</comment>
<dbReference type="PROSITE" id="PS51257">
    <property type="entry name" value="PROKAR_LIPOPROTEIN"/>
    <property type="match status" value="1"/>
</dbReference>
<accession>A0A940DYL8</accession>
<dbReference type="GO" id="GO:0030313">
    <property type="term" value="C:cell envelope"/>
    <property type="evidence" value="ECO:0007669"/>
    <property type="project" value="UniProtKB-SubCell"/>
</dbReference>
<proteinExistence type="predicted"/>
<dbReference type="Gene3D" id="1.20.1420.20">
    <property type="entry name" value="M75 peptidase, HXXE motif"/>
    <property type="match status" value="1"/>
</dbReference>
<evidence type="ECO:0000313" key="5">
    <source>
        <dbReference type="EMBL" id="MBO8484671.1"/>
    </source>
</evidence>
<dbReference type="CDD" id="cd14658">
    <property type="entry name" value="Imelysin-like_IrpA"/>
    <property type="match status" value="1"/>
</dbReference>
<dbReference type="InterPro" id="IPR034982">
    <property type="entry name" value="Imelysin-like_IrpA"/>
</dbReference>
<organism evidence="5 6">
    <name type="scientific">Candidatus Cryptobacteroides avicola</name>
    <dbReference type="NCBI Taxonomy" id="2840757"/>
    <lineage>
        <taxon>Bacteria</taxon>
        <taxon>Pseudomonadati</taxon>
        <taxon>Bacteroidota</taxon>
        <taxon>Bacteroidia</taxon>
        <taxon>Bacteroidales</taxon>
        <taxon>Candidatus Cryptobacteroides</taxon>
    </lineage>
</organism>
<protein>
    <submittedName>
        <fullName evidence="5">Peptidase M75</fullName>
    </submittedName>
</protein>
<evidence type="ECO:0000259" key="4">
    <source>
        <dbReference type="Pfam" id="PF09375"/>
    </source>
</evidence>
<evidence type="ECO:0000256" key="3">
    <source>
        <dbReference type="SAM" id="SignalP"/>
    </source>
</evidence>
<dbReference type="AlphaFoldDB" id="A0A940DYL8"/>